<dbReference type="GO" id="GO:0051321">
    <property type="term" value="P:meiotic cell cycle"/>
    <property type="evidence" value="ECO:0007669"/>
    <property type="project" value="UniProtKB-KW"/>
</dbReference>
<name>A0AAN4YAM6_ASPOZ</name>
<keyword evidence="6" id="KW-0413">Isomerase</keyword>
<dbReference type="PANTHER" id="PTHR47835:SF3">
    <property type="entry name" value="HELICASE FOR MEIOSIS 1"/>
    <property type="match status" value="1"/>
</dbReference>
<dbReference type="PANTHER" id="PTHR47835">
    <property type="entry name" value="HFM1, ATP DEPENDENT DNA HELICASE HOMOLOG"/>
    <property type="match status" value="1"/>
</dbReference>
<dbReference type="InterPro" id="IPR004179">
    <property type="entry name" value="Sec63-dom"/>
</dbReference>
<dbReference type="GO" id="GO:0005524">
    <property type="term" value="F:ATP binding"/>
    <property type="evidence" value="ECO:0007669"/>
    <property type="project" value="UniProtKB-KW"/>
</dbReference>
<feature type="compositionally biased region" description="Polar residues" evidence="11">
    <location>
        <begin position="513"/>
        <end position="534"/>
    </location>
</feature>
<comment type="similarity">
    <text evidence="1">Belongs to the helicase family. SKI2 subfamily.</text>
</comment>
<evidence type="ECO:0000259" key="12">
    <source>
        <dbReference type="PROSITE" id="PS51194"/>
    </source>
</evidence>
<dbReference type="SMART" id="SM00973">
    <property type="entry name" value="Sec63"/>
    <property type="match status" value="1"/>
</dbReference>
<dbReference type="PROSITE" id="PS51194">
    <property type="entry name" value="HELICASE_CTER"/>
    <property type="match status" value="1"/>
</dbReference>
<dbReference type="SUPFAM" id="SSF158702">
    <property type="entry name" value="Sec63 N-terminal domain-like"/>
    <property type="match status" value="1"/>
</dbReference>
<dbReference type="FunFam" id="1.10.3380.10:FF:000012">
    <property type="entry name" value="DEAD/DEAH box DNA helicase"/>
    <property type="match status" value="1"/>
</dbReference>
<evidence type="ECO:0000256" key="7">
    <source>
        <dbReference type="ARBA" id="ARBA00023254"/>
    </source>
</evidence>
<dbReference type="InterPro" id="IPR036390">
    <property type="entry name" value="WH_DNA-bd_sf"/>
</dbReference>
<comment type="catalytic activity">
    <reaction evidence="8">
        <text>Couples ATP hydrolysis with the unwinding of duplex DNA by translocating in the 3'-5' direction.</text>
        <dbReference type="EC" id="5.6.2.4"/>
    </reaction>
</comment>
<comment type="catalytic activity">
    <reaction evidence="10">
        <text>ATP + H2O = ADP + phosphate + H(+)</text>
        <dbReference type="Rhea" id="RHEA:13065"/>
        <dbReference type="ChEBI" id="CHEBI:15377"/>
        <dbReference type="ChEBI" id="CHEBI:15378"/>
        <dbReference type="ChEBI" id="CHEBI:30616"/>
        <dbReference type="ChEBI" id="CHEBI:43474"/>
        <dbReference type="ChEBI" id="CHEBI:456216"/>
        <dbReference type="EC" id="5.6.2.4"/>
    </reaction>
</comment>
<dbReference type="GO" id="GO:0043138">
    <property type="term" value="F:3'-5' DNA helicase activity"/>
    <property type="evidence" value="ECO:0007669"/>
    <property type="project" value="UniProtKB-EC"/>
</dbReference>
<evidence type="ECO:0000256" key="5">
    <source>
        <dbReference type="ARBA" id="ARBA00022840"/>
    </source>
</evidence>
<keyword evidence="5" id="KW-0067">ATP-binding</keyword>
<proteinExistence type="inferred from homology"/>
<evidence type="ECO:0000256" key="2">
    <source>
        <dbReference type="ARBA" id="ARBA00022741"/>
    </source>
</evidence>
<dbReference type="Gene3D" id="3.40.50.300">
    <property type="entry name" value="P-loop containing nucleotide triphosphate hydrolases"/>
    <property type="match status" value="1"/>
</dbReference>
<dbReference type="SUPFAM" id="SSF46785">
    <property type="entry name" value="Winged helix' DNA-binding domain"/>
    <property type="match status" value="1"/>
</dbReference>
<dbReference type="AlphaFoldDB" id="A0AAN4YAM6"/>
<feature type="domain" description="Helicase C-terminal" evidence="12">
    <location>
        <begin position="1"/>
        <end position="137"/>
    </location>
</feature>
<evidence type="ECO:0000313" key="13">
    <source>
        <dbReference type="EMBL" id="GMG22864.1"/>
    </source>
</evidence>
<dbReference type="SMART" id="SM00490">
    <property type="entry name" value="HELICc"/>
    <property type="match status" value="1"/>
</dbReference>
<comment type="caution">
    <text evidence="13">The sequence shown here is derived from an EMBL/GenBank/DDBJ whole genome shotgun (WGS) entry which is preliminary data.</text>
</comment>
<dbReference type="InterPro" id="IPR027417">
    <property type="entry name" value="P-loop_NTPase"/>
</dbReference>
<dbReference type="Pfam" id="PF00271">
    <property type="entry name" value="Helicase_C"/>
    <property type="match status" value="1"/>
</dbReference>
<dbReference type="Proteomes" id="UP001165205">
    <property type="component" value="Unassembled WGS sequence"/>
</dbReference>
<dbReference type="Pfam" id="PF23445">
    <property type="entry name" value="WHD_SNRNP200"/>
    <property type="match status" value="1"/>
</dbReference>
<dbReference type="SUPFAM" id="SSF52540">
    <property type="entry name" value="P-loop containing nucleoside triphosphate hydrolases"/>
    <property type="match status" value="1"/>
</dbReference>
<reference evidence="13" key="1">
    <citation type="submission" date="2023-04" db="EMBL/GenBank/DDBJ databases">
        <title>Aspergillus oryzae NBRC 4228.</title>
        <authorList>
            <person name="Ichikawa N."/>
            <person name="Sato H."/>
            <person name="Tonouchi N."/>
        </authorList>
    </citation>
    <scope>NUCLEOTIDE SEQUENCE</scope>
    <source>
        <strain evidence="13">NBRC 4228</strain>
    </source>
</reference>
<dbReference type="EC" id="5.6.2.4" evidence="9"/>
<dbReference type="EMBL" id="BSYA01000002">
    <property type="protein sequence ID" value="GMG22864.1"/>
    <property type="molecule type" value="Genomic_DNA"/>
</dbReference>
<evidence type="ECO:0000256" key="3">
    <source>
        <dbReference type="ARBA" id="ARBA00022801"/>
    </source>
</evidence>
<dbReference type="InterPro" id="IPR052247">
    <property type="entry name" value="Meiotic_Crossover_Helicase"/>
</dbReference>
<keyword evidence="3" id="KW-0378">Hydrolase</keyword>
<feature type="compositionally biased region" description="Polar residues" evidence="11">
    <location>
        <begin position="613"/>
        <end position="634"/>
    </location>
</feature>
<evidence type="ECO:0000256" key="10">
    <source>
        <dbReference type="ARBA" id="ARBA00048988"/>
    </source>
</evidence>
<evidence type="ECO:0000256" key="4">
    <source>
        <dbReference type="ARBA" id="ARBA00022806"/>
    </source>
</evidence>
<dbReference type="Pfam" id="PF02889">
    <property type="entry name" value="Sec63"/>
    <property type="match status" value="1"/>
</dbReference>
<dbReference type="GO" id="GO:0016787">
    <property type="term" value="F:hydrolase activity"/>
    <property type="evidence" value="ECO:0007669"/>
    <property type="project" value="UniProtKB-KW"/>
</dbReference>
<accession>A0AAN4YAM6</accession>
<evidence type="ECO:0000256" key="11">
    <source>
        <dbReference type="SAM" id="MobiDB-lite"/>
    </source>
</evidence>
<keyword evidence="7" id="KW-0469">Meiosis</keyword>
<protein>
    <recommendedName>
        <fullName evidence="9">DNA 3'-5' helicase</fullName>
        <ecNumber evidence="9">5.6.2.4</ecNumber>
    </recommendedName>
</protein>
<dbReference type="CDD" id="cd18795">
    <property type="entry name" value="SF2_C_Ski2"/>
    <property type="match status" value="1"/>
</dbReference>
<dbReference type="Gene3D" id="1.10.10.10">
    <property type="entry name" value="Winged helix-like DNA-binding domain superfamily/Winged helix DNA-binding domain"/>
    <property type="match status" value="1"/>
</dbReference>
<dbReference type="Gene3D" id="1.10.3380.10">
    <property type="entry name" value="Sec63 N-terminal domain-like domain"/>
    <property type="match status" value="1"/>
</dbReference>
<dbReference type="InterPro" id="IPR001650">
    <property type="entry name" value="Helicase_C-like"/>
</dbReference>
<feature type="compositionally biased region" description="Low complexity" evidence="11">
    <location>
        <begin position="559"/>
        <end position="568"/>
    </location>
</feature>
<keyword evidence="2" id="KW-0547">Nucleotide-binding</keyword>
<gene>
    <name evidence="13" type="ORF">Aory04_000042200</name>
</gene>
<evidence type="ECO:0000256" key="8">
    <source>
        <dbReference type="ARBA" id="ARBA00034617"/>
    </source>
</evidence>
<feature type="region of interest" description="Disordered" evidence="11">
    <location>
        <begin position="494"/>
        <end position="568"/>
    </location>
</feature>
<feature type="region of interest" description="Disordered" evidence="11">
    <location>
        <begin position="613"/>
        <end position="662"/>
    </location>
</feature>
<feature type="compositionally biased region" description="Polar residues" evidence="11">
    <location>
        <begin position="642"/>
        <end position="660"/>
    </location>
</feature>
<sequence length="747" mass="84054">MRLLIRFIKATSAAGVAFHHAGLNPGDRQTIENGFLQGQINIICCTSTLAVGVNLPCHLVIIKNTVGWLDGGCKEYSDLEIMQMLGRAGRPQFDKDAVAVILTRKERVDYYERLVSGSESLESCLHLNLIDHLNAEIGLGNVTSVESAIRWLAGTFLFVRLRRNPTHYQLREGAKREDEDEMLRQICEKDIRLLQESNLVTTESLRSTQFGDAMARYYVRFETMKTFLTLKRHATMSQIVTEEFRDVRLKAGEKSLYKEINRETGIMIPVKVDIALPAHKTSLLIQSELGAVEFPNDEQFQKHKFAFQQDKGFVFSHVNRLIRCIIDCQISLQDSVATRNALELARSFGAKVWDRSPFQMKQIEQIGVVAVRKLAAAGITSLEALECAEPHQIDMILSKNPPFGLKLLGRLSEFPKLRAKHGNPVRIHFKAEVAFMNEKCPTTFQRRPVHVCFLAETSNGLMIDFRRMRKHSNGGADRSNRLNQLTLSATITKHNTQIGNPGKRRTRKDSMTDSESQEMLQKPSQEPNLGLSDTASKDLICPDVNTKDSSSDYGDDSFSDLPSPSDLLIGRTTRLTDRRAQTTSKETYLNKNVRTKDDWIYTDEPWLTLPSSLPNSLVQGKDATSTTAAETSRGSVLEPKACSSNGSQGAKNDNQATTETNEIEYIGRKRRRSLASGDKAHDKRITKRHIDDQAAEACASLRQYHSTDTLSGYHQNPQPYEPADLPAIWDDIDSTLLDEFKDIVNFF</sequence>
<keyword evidence="4" id="KW-0347">Helicase</keyword>
<evidence type="ECO:0000256" key="1">
    <source>
        <dbReference type="ARBA" id="ARBA00010140"/>
    </source>
</evidence>
<evidence type="ECO:0000256" key="9">
    <source>
        <dbReference type="ARBA" id="ARBA00034808"/>
    </source>
</evidence>
<evidence type="ECO:0000256" key="6">
    <source>
        <dbReference type="ARBA" id="ARBA00023235"/>
    </source>
</evidence>
<dbReference type="FunFam" id="1.10.10.10:FF:000012">
    <property type="entry name" value="U5 small nuclear ribonucleoprotein helicase"/>
    <property type="match status" value="1"/>
</dbReference>
<evidence type="ECO:0000313" key="14">
    <source>
        <dbReference type="Proteomes" id="UP001165205"/>
    </source>
</evidence>
<dbReference type="InterPro" id="IPR057842">
    <property type="entry name" value="WH_MER3"/>
</dbReference>
<dbReference type="InterPro" id="IPR036388">
    <property type="entry name" value="WH-like_DNA-bd_sf"/>
</dbReference>
<organism evidence="13 14">
    <name type="scientific">Aspergillus oryzae</name>
    <name type="common">Yellow koji mold</name>
    <dbReference type="NCBI Taxonomy" id="5062"/>
    <lineage>
        <taxon>Eukaryota</taxon>
        <taxon>Fungi</taxon>
        <taxon>Dikarya</taxon>
        <taxon>Ascomycota</taxon>
        <taxon>Pezizomycotina</taxon>
        <taxon>Eurotiomycetes</taxon>
        <taxon>Eurotiomycetidae</taxon>
        <taxon>Eurotiales</taxon>
        <taxon>Aspergillaceae</taxon>
        <taxon>Aspergillus</taxon>
        <taxon>Aspergillus subgen. Circumdati</taxon>
    </lineage>
</organism>